<reference evidence="2" key="1">
    <citation type="journal article" date="2015" name="Nature">
        <title>Complex archaea that bridge the gap between prokaryotes and eukaryotes.</title>
        <authorList>
            <person name="Spang A."/>
            <person name="Saw J.H."/>
            <person name="Jorgensen S.L."/>
            <person name="Zaremba-Niedzwiedzka K."/>
            <person name="Martijn J."/>
            <person name="Lind A.E."/>
            <person name="van Eijk R."/>
            <person name="Schleper C."/>
            <person name="Guy L."/>
            <person name="Ettema T.J."/>
        </authorList>
    </citation>
    <scope>NUCLEOTIDE SEQUENCE</scope>
</reference>
<feature type="compositionally biased region" description="Polar residues" evidence="1">
    <location>
        <begin position="145"/>
        <end position="163"/>
    </location>
</feature>
<comment type="caution">
    <text evidence="2">The sequence shown here is derived from an EMBL/GenBank/DDBJ whole genome shotgun (WGS) entry which is preliminary data.</text>
</comment>
<gene>
    <name evidence="2" type="ORF">LCGC14_0502850</name>
</gene>
<accession>A0A0F9SLZ8</accession>
<dbReference type="EMBL" id="LAZR01000593">
    <property type="protein sequence ID" value="KKN63337.1"/>
    <property type="molecule type" value="Genomic_DNA"/>
</dbReference>
<organism evidence="2">
    <name type="scientific">marine sediment metagenome</name>
    <dbReference type="NCBI Taxonomy" id="412755"/>
    <lineage>
        <taxon>unclassified sequences</taxon>
        <taxon>metagenomes</taxon>
        <taxon>ecological metagenomes</taxon>
    </lineage>
</organism>
<name>A0A0F9SLZ8_9ZZZZ</name>
<evidence type="ECO:0000313" key="2">
    <source>
        <dbReference type="EMBL" id="KKN63337.1"/>
    </source>
</evidence>
<evidence type="ECO:0000256" key="1">
    <source>
        <dbReference type="SAM" id="MobiDB-lite"/>
    </source>
</evidence>
<proteinExistence type="predicted"/>
<sequence>MATTTDIRNLRIDVSDPPDINHIISVATDTDLPTKPKHQTVYYITDTERYVQTEKTIDASAADYINVELFLSDSKIESLIDASGYDKALYKVVKLIASKLGSKLLLVKNASGAESIEYLKLLDLYKYYKGIVADFKEEEKDKSSNDTGRLGQTSYTQIAGGNL</sequence>
<dbReference type="AlphaFoldDB" id="A0A0F9SLZ8"/>
<protein>
    <submittedName>
        <fullName evidence="2">Uncharacterized protein</fullName>
    </submittedName>
</protein>
<feature type="region of interest" description="Disordered" evidence="1">
    <location>
        <begin position="141"/>
        <end position="163"/>
    </location>
</feature>